<keyword evidence="1 2" id="KW-0694">RNA-binding</keyword>
<dbReference type="EMBL" id="JAWDEY010000012">
    <property type="protein sequence ID" value="KAK6589470.1"/>
    <property type="molecule type" value="Genomic_DNA"/>
</dbReference>
<proteinExistence type="predicted"/>
<feature type="compositionally biased region" description="Polar residues" evidence="3">
    <location>
        <begin position="103"/>
        <end position="116"/>
    </location>
</feature>
<dbReference type="Pfam" id="PF00076">
    <property type="entry name" value="RRM_1"/>
    <property type="match status" value="1"/>
</dbReference>
<feature type="domain" description="RRM" evidence="4">
    <location>
        <begin position="16"/>
        <end position="95"/>
    </location>
</feature>
<evidence type="ECO:0000256" key="1">
    <source>
        <dbReference type="ARBA" id="ARBA00022884"/>
    </source>
</evidence>
<evidence type="ECO:0000256" key="3">
    <source>
        <dbReference type="SAM" id="MobiDB-lite"/>
    </source>
</evidence>
<keyword evidence="6" id="KW-1185">Reference proteome</keyword>
<dbReference type="AlphaFoldDB" id="A0AAV9XXG8"/>
<evidence type="ECO:0000259" key="4">
    <source>
        <dbReference type="PROSITE" id="PS50102"/>
    </source>
</evidence>
<evidence type="ECO:0000313" key="5">
    <source>
        <dbReference type="EMBL" id="KAK6589470.1"/>
    </source>
</evidence>
<dbReference type="PANTHER" id="PTHR23189">
    <property type="entry name" value="RNA RECOGNITION MOTIF-CONTAINING"/>
    <property type="match status" value="1"/>
</dbReference>
<evidence type="ECO:0000313" key="6">
    <source>
        <dbReference type="Proteomes" id="UP001311799"/>
    </source>
</evidence>
<dbReference type="SUPFAM" id="SSF54928">
    <property type="entry name" value="RNA-binding domain, RBD"/>
    <property type="match status" value="1"/>
</dbReference>
<gene>
    <name evidence="5" type="ORF">RS030_203207</name>
</gene>
<sequence length="127" mass="14159">MLNKLVSGNNASPANNTLYCKNLNDRVKKKDLKLLLFELFIQYGIIEKITIRGGNKFRGQAFILFQDINSAINAKNSIDGRNILGKPINIEFARTETIINPKISNSNTRNVSNSIQGPKLPQNKGNT</sequence>
<name>A0AAV9XXG8_9CRYT</name>
<dbReference type="InterPro" id="IPR000504">
    <property type="entry name" value="RRM_dom"/>
</dbReference>
<dbReference type="GO" id="GO:0003723">
    <property type="term" value="F:RNA binding"/>
    <property type="evidence" value="ECO:0007669"/>
    <property type="project" value="UniProtKB-UniRule"/>
</dbReference>
<dbReference type="PROSITE" id="PS50102">
    <property type="entry name" value="RRM"/>
    <property type="match status" value="1"/>
</dbReference>
<accession>A0AAV9XXG8</accession>
<dbReference type="SMART" id="SM00360">
    <property type="entry name" value="RRM"/>
    <property type="match status" value="1"/>
</dbReference>
<protein>
    <recommendedName>
        <fullName evidence="4">RRM domain-containing protein</fullName>
    </recommendedName>
</protein>
<organism evidence="5 6">
    <name type="scientific">Cryptosporidium xiaoi</name>
    <dbReference type="NCBI Taxonomy" id="659607"/>
    <lineage>
        <taxon>Eukaryota</taxon>
        <taxon>Sar</taxon>
        <taxon>Alveolata</taxon>
        <taxon>Apicomplexa</taxon>
        <taxon>Conoidasida</taxon>
        <taxon>Coccidia</taxon>
        <taxon>Eucoccidiorida</taxon>
        <taxon>Eimeriorina</taxon>
        <taxon>Cryptosporidiidae</taxon>
        <taxon>Cryptosporidium</taxon>
    </lineage>
</organism>
<reference evidence="5 6" key="1">
    <citation type="submission" date="2023-10" db="EMBL/GenBank/DDBJ databases">
        <title>Comparative genomics analysis reveals potential genetic determinants of host preference in Cryptosporidium xiaoi.</title>
        <authorList>
            <person name="Xiao L."/>
            <person name="Li J."/>
        </authorList>
    </citation>
    <scope>NUCLEOTIDE SEQUENCE [LARGE SCALE GENOMIC DNA]</scope>
    <source>
        <strain evidence="5 6">52996</strain>
    </source>
</reference>
<feature type="region of interest" description="Disordered" evidence="3">
    <location>
        <begin position="103"/>
        <end position="127"/>
    </location>
</feature>
<dbReference type="InterPro" id="IPR012677">
    <property type="entry name" value="Nucleotide-bd_a/b_plait_sf"/>
</dbReference>
<comment type="caution">
    <text evidence="5">The sequence shown here is derived from an EMBL/GenBank/DDBJ whole genome shotgun (WGS) entry which is preliminary data.</text>
</comment>
<dbReference type="Gene3D" id="3.30.70.330">
    <property type="match status" value="1"/>
</dbReference>
<dbReference type="InterPro" id="IPR035979">
    <property type="entry name" value="RBD_domain_sf"/>
</dbReference>
<dbReference type="Proteomes" id="UP001311799">
    <property type="component" value="Unassembled WGS sequence"/>
</dbReference>
<evidence type="ECO:0000256" key="2">
    <source>
        <dbReference type="PROSITE-ProRule" id="PRU00176"/>
    </source>
</evidence>